<dbReference type="EMBL" id="FOUY01000045">
    <property type="protein sequence ID" value="SFO33001.1"/>
    <property type="molecule type" value="Genomic_DNA"/>
</dbReference>
<evidence type="ECO:0000313" key="8">
    <source>
        <dbReference type="Proteomes" id="UP000199614"/>
    </source>
</evidence>
<keyword evidence="4" id="KW-0560">Oxidoreductase</keyword>
<dbReference type="InterPro" id="IPR000262">
    <property type="entry name" value="FMN-dep_DH"/>
</dbReference>
<sequence>MTTTPIEKIMDNADGPVFYQLYYVGGRDASAPIIERVKRAGVEGLVLTVDTPTIARPKDLLWTQRRAVPTDVSLRELLRFAPQVVTRPGWAWDIARANGVQLPDIAMALRPDGSPMGFWEGIGKIYEQTPAWEDLPWIRRHWDGPIVLKGILTVEDAERAAREGVDAIVVSNHGGNVLDGSVPTLPQLPRIVDAVGDRVEVLLDSGVRRGTDVLKAVSLGARAVLLGRGYVYPLMAAGEPGVRHILELFRRQIGEGLAFLGAESLHELDRSFLDVPASWASMTGEPALSR</sequence>
<evidence type="ECO:0000256" key="1">
    <source>
        <dbReference type="ARBA" id="ARBA00001917"/>
    </source>
</evidence>
<evidence type="ECO:0000256" key="5">
    <source>
        <dbReference type="ARBA" id="ARBA00024042"/>
    </source>
</evidence>
<comment type="similarity">
    <text evidence="5">Belongs to the FMN-dependent alpha-hydroxy acid dehydrogenase family.</text>
</comment>
<dbReference type="Gene3D" id="3.20.20.70">
    <property type="entry name" value="Aldolase class I"/>
    <property type="match status" value="1"/>
</dbReference>
<dbReference type="InterPro" id="IPR013785">
    <property type="entry name" value="Aldolase_TIM"/>
</dbReference>
<reference evidence="7 8" key="1">
    <citation type="submission" date="2016-10" db="EMBL/GenBank/DDBJ databases">
        <authorList>
            <person name="de Groot N.N."/>
        </authorList>
    </citation>
    <scope>NUCLEOTIDE SEQUENCE [LARGE SCALE GENOMIC DNA]</scope>
    <source>
        <strain evidence="7 8">CGMCC 4.1877</strain>
    </source>
</reference>
<dbReference type="PANTHER" id="PTHR10578">
    <property type="entry name" value="S -2-HYDROXY-ACID OXIDASE-RELATED"/>
    <property type="match status" value="1"/>
</dbReference>
<dbReference type="GO" id="GO:0016491">
    <property type="term" value="F:oxidoreductase activity"/>
    <property type="evidence" value="ECO:0007669"/>
    <property type="project" value="UniProtKB-KW"/>
</dbReference>
<dbReference type="PANTHER" id="PTHR10578:SF107">
    <property type="entry name" value="2-HYDROXYACID OXIDASE 1"/>
    <property type="match status" value="1"/>
</dbReference>
<dbReference type="Proteomes" id="UP000199614">
    <property type="component" value="Unassembled WGS sequence"/>
</dbReference>
<evidence type="ECO:0000256" key="4">
    <source>
        <dbReference type="ARBA" id="ARBA00023002"/>
    </source>
</evidence>
<dbReference type="AlphaFoldDB" id="A0A1I5GBR5"/>
<dbReference type="Pfam" id="PF01070">
    <property type="entry name" value="FMN_dh"/>
    <property type="match status" value="1"/>
</dbReference>
<evidence type="ECO:0000313" key="7">
    <source>
        <dbReference type="EMBL" id="SFO33001.1"/>
    </source>
</evidence>
<comment type="cofactor">
    <cofactor evidence="1">
        <name>FMN</name>
        <dbReference type="ChEBI" id="CHEBI:58210"/>
    </cofactor>
</comment>
<name>A0A1I5GBR5_PSUAM</name>
<gene>
    <name evidence="7" type="ORF">SAMN05216207_10454</name>
</gene>
<dbReference type="PROSITE" id="PS51349">
    <property type="entry name" value="FMN_HYDROXY_ACID_DH_2"/>
    <property type="match status" value="1"/>
</dbReference>
<accession>A0A1I5GBR5</accession>
<dbReference type="RefSeq" id="WP_177238756.1">
    <property type="nucleotide sequence ID" value="NZ_FOUY01000045.1"/>
</dbReference>
<dbReference type="InterPro" id="IPR037396">
    <property type="entry name" value="FMN_HAD"/>
</dbReference>
<keyword evidence="2" id="KW-0285">Flavoprotein</keyword>
<evidence type="ECO:0000256" key="3">
    <source>
        <dbReference type="ARBA" id="ARBA00022643"/>
    </source>
</evidence>
<keyword evidence="3" id="KW-0288">FMN</keyword>
<dbReference type="InterPro" id="IPR012133">
    <property type="entry name" value="Alpha-hydoxy_acid_DH_FMN"/>
</dbReference>
<evidence type="ECO:0000259" key="6">
    <source>
        <dbReference type="PROSITE" id="PS51349"/>
    </source>
</evidence>
<organism evidence="7 8">
    <name type="scientific">Pseudonocardia ammonioxydans</name>
    <dbReference type="NCBI Taxonomy" id="260086"/>
    <lineage>
        <taxon>Bacteria</taxon>
        <taxon>Bacillati</taxon>
        <taxon>Actinomycetota</taxon>
        <taxon>Actinomycetes</taxon>
        <taxon>Pseudonocardiales</taxon>
        <taxon>Pseudonocardiaceae</taxon>
        <taxon>Pseudonocardia</taxon>
    </lineage>
</organism>
<dbReference type="CDD" id="cd02809">
    <property type="entry name" value="alpha_hydroxyacid_oxid_FMN"/>
    <property type="match status" value="1"/>
</dbReference>
<feature type="domain" description="FMN hydroxy acid dehydrogenase" evidence="6">
    <location>
        <begin position="1"/>
        <end position="278"/>
    </location>
</feature>
<proteinExistence type="inferred from homology"/>
<dbReference type="SUPFAM" id="SSF51395">
    <property type="entry name" value="FMN-linked oxidoreductases"/>
    <property type="match status" value="1"/>
</dbReference>
<evidence type="ECO:0000256" key="2">
    <source>
        <dbReference type="ARBA" id="ARBA00022630"/>
    </source>
</evidence>
<dbReference type="STRING" id="260086.SAMN05216207_10454"/>
<protein>
    <submittedName>
        <fullName evidence="7">L-lactate dehydrogenase (Cytochrome)/glycolate oxidase</fullName>
    </submittedName>
</protein>
<dbReference type="GO" id="GO:0010181">
    <property type="term" value="F:FMN binding"/>
    <property type="evidence" value="ECO:0007669"/>
    <property type="project" value="InterPro"/>
</dbReference>
<keyword evidence="8" id="KW-1185">Reference proteome</keyword>